<dbReference type="AlphaFoldDB" id="A0A7J9NA76"/>
<comment type="caution">
    <text evidence="1">The sequence shown here is derived from an EMBL/GenBank/DDBJ whole genome shotgun (WGS) entry which is preliminary data.</text>
</comment>
<dbReference type="EMBL" id="JABFAF010276654">
    <property type="protein sequence ID" value="MBA0879946.1"/>
    <property type="molecule type" value="Genomic_DNA"/>
</dbReference>
<dbReference type="Proteomes" id="UP000593576">
    <property type="component" value="Unassembled WGS sequence"/>
</dbReference>
<proteinExistence type="predicted"/>
<evidence type="ECO:0000313" key="1">
    <source>
        <dbReference type="EMBL" id="MBA0879946.1"/>
    </source>
</evidence>
<accession>A0A7J9NA76</accession>
<gene>
    <name evidence="1" type="ORF">Goshw_025028</name>
</gene>
<reference evidence="1 2" key="1">
    <citation type="journal article" date="2019" name="Genome Biol. Evol.">
        <title>Insights into the evolution of the New World diploid cottons (Gossypium, subgenus Houzingenia) based on genome sequencing.</title>
        <authorList>
            <person name="Grover C.E."/>
            <person name="Arick M.A. 2nd"/>
            <person name="Thrash A."/>
            <person name="Conover J.L."/>
            <person name="Sanders W.S."/>
            <person name="Peterson D.G."/>
            <person name="Frelichowski J.E."/>
            <person name="Scheffler J.A."/>
            <person name="Scheffler B.E."/>
            <person name="Wendel J.F."/>
        </authorList>
    </citation>
    <scope>NUCLEOTIDE SEQUENCE [LARGE SCALE GENOMIC DNA]</scope>
    <source>
        <strain evidence="1">1</strain>
        <tissue evidence="1">Leaf</tissue>
    </source>
</reference>
<protein>
    <submittedName>
        <fullName evidence="1">Uncharacterized protein</fullName>
    </submittedName>
</protein>
<keyword evidence="2" id="KW-1185">Reference proteome</keyword>
<sequence length="31" mass="3491">MLSLPLLLFEHSRLPQSLLGKQTSPIYSASY</sequence>
<organism evidence="1 2">
    <name type="scientific">Gossypium schwendimanii</name>
    <name type="common">Cotton</name>
    <dbReference type="NCBI Taxonomy" id="34291"/>
    <lineage>
        <taxon>Eukaryota</taxon>
        <taxon>Viridiplantae</taxon>
        <taxon>Streptophyta</taxon>
        <taxon>Embryophyta</taxon>
        <taxon>Tracheophyta</taxon>
        <taxon>Spermatophyta</taxon>
        <taxon>Magnoliopsida</taxon>
        <taxon>eudicotyledons</taxon>
        <taxon>Gunneridae</taxon>
        <taxon>Pentapetalae</taxon>
        <taxon>rosids</taxon>
        <taxon>malvids</taxon>
        <taxon>Malvales</taxon>
        <taxon>Malvaceae</taxon>
        <taxon>Malvoideae</taxon>
        <taxon>Gossypium</taxon>
    </lineage>
</organism>
<name>A0A7J9NA76_GOSSC</name>
<evidence type="ECO:0000313" key="2">
    <source>
        <dbReference type="Proteomes" id="UP000593576"/>
    </source>
</evidence>